<dbReference type="PANTHER" id="PTHR22955:SF77">
    <property type="entry name" value="ASPARTIC PUTATIVE DOMAIN-CONTAINING PROTEIN-RELATED"/>
    <property type="match status" value="1"/>
</dbReference>
<dbReference type="RefSeq" id="WP_405323576.1">
    <property type="nucleotide sequence ID" value="NZ_JAZGZR010000122.1"/>
</dbReference>
<proteinExistence type="predicted"/>
<dbReference type="Proteomes" id="UP001621813">
    <property type="component" value="Unassembled WGS sequence"/>
</dbReference>
<keyword evidence="2" id="KW-1185">Reference proteome</keyword>
<gene>
    <name evidence="1" type="ORF">V3Q77_14590</name>
</gene>
<feature type="non-terminal residue" evidence="1">
    <location>
        <position position="188"/>
    </location>
</feature>
<evidence type="ECO:0000313" key="2">
    <source>
        <dbReference type="Proteomes" id="UP001621813"/>
    </source>
</evidence>
<evidence type="ECO:0000313" key="1">
    <source>
        <dbReference type="EMBL" id="MFK7051099.1"/>
    </source>
</evidence>
<name>A0ABW8PSZ3_9FLAO</name>
<dbReference type="EMBL" id="JAZGZR010000122">
    <property type="protein sequence ID" value="MFK7051099.1"/>
    <property type="molecule type" value="Genomic_DNA"/>
</dbReference>
<protein>
    <submittedName>
        <fullName evidence="1">Uncharacterized protein</fullName>
    </submittedName>
</protein>
<organism evidence="1 2">
    <name type="scientific">Flavobacterium davisii</name>
    <dbReference type="NCBI Taxonomy" id="2906077"/>
    <lineage>
        <taxon>Bacteria</taxon>
        <taxon>Pseudomonadati</taxon>
        <taxon>Bacteroidota</taxon>
        <taxon>Flavobacteriia</taxon>
        <taxon>Flavobacteriales</taxon>
        <taxon>Flavobacteriaceae</taxon>
        <taxon>Flavobacterium</taxon>
    </lineage>
</organism>
<accession>A0ABW8PSZ3</accession>
<dbReference type="Pfam" id="PF05380">
    <property type="entry name" value="Peptidase_A17"/>
    <property type="match status" value="1"/>
</dbReference>
<comment type="caution">
    <text evidence="1">The sequence shown here is derived from an EMBL/GenBank/DDBJ whole genome shotgun (WGS) entry which is preliminary data.</text>
</comment>
<dbReference type="InterPro" id="IPR008042">
    <property type="entry name" value="Retrotrans_Pao"/>
</dbReference>
<reference evidence="1 2" key="1">
    <citation type="submission" date="2024-02" db="EMBL/GenBank/DDBJ databases">
        <title>Comparative Genomic Analysis of Flavobacterium Species Causing Columnaris Disease of Freshwater Fish in Thailand: Insights into Virulence and Resistance Mechanisms.</title>
        <authorList>
            <person name="Nguyen D."/>
            <person name="Chokmangmeepisarn P."/>
            <person name="Khianchaikhan K."/>
            <person name="Morishita M."/>
            <person name="Bunnoy A."/>
            <person name="Rodkhum C."/>
        </authorList>
    </citation>
    <scope>NUCLEOTIDE SEQUENCE [LARGE SCALE GENOMIC DNA]</scope>
    <source>
        <strain evidence="1 2">KCRT2007</strain>
    </source>
</reference>
<dbReference type="PANTHER" id="PTHR22955">
    <property type="entry name" value="RETROTRANSPOSON"/>
    <property type="match status" value="1"/>
</dbReference>
<sequence length="188" mass="21317">MTIPKLELLGATLLTKLINHVVPELRKSIQLDSITTWTDSKIVLAWLRTPPHNLQTFEANRVSQISSSEVQSEWRHIPGNLNPSDCASRGLTASTLLKNYLWWSCTWLLLPHTQWPVAEYNTDSDPNLPGLRCLLTTTSLPAPDPSFLLERFSSFTKLIGVTCYMLRFINKTRNLPVELSVSLSTQER</sequence>